<feature type="transmembrane region" description="Helical" evidence="6">
    <location>
        <begin position="64"/>
        <end position="89"/>
    </location>
</feature>
<keyword evidence="3 6" id="KW-0812">Transmembrane</keyword>
<evidence type="ECO:0000313" key="8">
    <source>
        <dbReference type="Proteomes" id="UP000273119"/>
    </source>
</evidence>
<evidence type="ECO:0000256" key="4">
    <source>
        <dbReference type="ARBA" id="ARBA00022989"/>
    </source>
</evidence>
<dbReference type="EMBL" id="QQXL01000002">
    <property type="protein sequence ID" value="RKW71243.1"/>
    <property type="molecule type" value="Genomic_DNA"/>
</dbReference>
<name>A0A496PL46_9MICC</name>
<feature type="transmembrane region" description="Helical" evidence="6">
    <location>
        <begin position="221"/>
        <end position="243"/>
    </location>
</feature>
<dbReference type="GO" id="GO:0016020">
    <property type="term" value="C:membrane"/>
    <property type="evidence" value="ECO:0007669"/>
    <property type="project" value="UniProtKB-SubCell"/>
</dbReference>
<feature type="transmembrane region" description="Helical" evidence="6">
    <location>
        <begin position="6"/>
        <end position="25"/>
    </location>
</feature>
<reference evidence="7 8" key="1">
    <citation type="submission" date="2018-07" db="EMBL/GenBank/DDBJ databases">
        <title>Arthrobacter sp. nov., isolated from raw cow's milk with high bacterial count.</title>
        <authorList>
            <person name="Hahne J."/>
            <person name="Isele D."/>
            <person name="Lipski A."/>
        </authorList>
    </citation>
    <scope>NUCLEOTIDE SEQUENCE [LARGE SCALE GENOMIC DNA]</scope>
    <source>
        <strain evidence="7 8">JZ R-183</strain>
    </source>
</reference>
<feature type="transmembrane region" description="Helical" evidence="6">
    <location>
        <begin position="250"/>
        <end position="272"/>
    </location>
</feature>
<evidence type="ECO:0000256" key="1">
    <source>
        <dbReference type="ARBA" id="ARBA00004141"/>
    </source>
</evidence>
<dbReference type="NCBIfam" id="TIGR03718">
    <property type="entry name" value="R_switched_Alx"/>
    <property type="match status" value="1"/>
</dbReference>
<gene>
    <name evidence="7" type="ORF">DWQ67_04410</name>
</gene>
<keyword evidence="8" id="KW-1185">Reference proteome</keyword>
<keyword evidence="4 6" id="KW-1133">Transmembrane helix</keyword>
<dbReference type="Proteomes" id="UP000273119">
    <property type="component" value="Unassembled WGS sequence"/>
</dbReference>
<feature type="transmembrane region" description="Helical" evidence="6">
    <location>
        <begin position="101"/>
        <end position="121"/>
    </location>
</feature>
<organism evidence="7 8">
    <name type="scientific">Galactobacter caseinivorans</name>
    <dbReference type="NCBI Taxonomy" id="2676123"/>
    <lineage>
        <taxon>Bacteria</taxon>
        <taxon>Bacillati</taxon>
        <taxon>Actinomycetota</taxon>
        <taxon>Actinomycetes</taxon>
        <taxon>Micrococcales</taxon>
        <taxon>Micrococcaceae</taxon>
        <taxon>Galactobacter</taxon>
    </lineage>
</organism>
<dbReference type="InterPro" id="IPR022369">
    <property type="entry name" value="Integral_membrane_TerC_rswitch"/>
</dbReference>
<evidence type="ECO:0000256" key="6">
    <source>
        <dbReference type="SAM" id="Phobius"/>
    </source>
</evidence>
<dbReference type="InterPro" id="IPR005496">
    <property type="entry name" value="Integral_membrane_TerC"/>
</dbReference>
<feature type="transmembrane region" description="Helical" evidence="6">
    <location>
        <begin position="37"/>
        <end position="58"/>
    </location>
</feature>
<keyword evidence="5 6" id="KW-0472">Membrane</keyword>
<feature type="transmembrane region" description="Helical" evidence="6">
    <location>
        <begin position="189"/>
        <end position="209"/>
    </location>
</feature>
<feature type="transmembrane region" description="Helical" evidence="6">
    <location>
        <begin position="292"/>
        <end position="314"/>
    </location>
</feature>
<dbReference type="PANTHER" id="PTHR30238:SF0">
    <property type="entry name" value="THYLAKOID MEMBRANE PROTEIN TERC, CHLOROPLASTIC"/>
    <property type="match status" value="1"/>
</dbReference>
<comment type="similarity">
    <text evidence="2">Belongs to the TerC family.</text>
</comment>
<proteinExistence type="inferred from homology"/>
<feature type="transmembrane region" description="Helical" evidence="6">
    <location>
        <begin position="127"/>
        <end position="143"/>
    </location>
</feature>
<protein>
    <submittedName>
        <fullName evidence="7">TerC family protein</fullName>
    </submittedName>
</protein>
<sequence length="340" mass="37391">MPPLFEIGSFVVLIAVLIFDLVYVFKRPHIPSMKEAALWVSFYVALALGFFGLMWTLVGQGEALQFLAGWVTEYSLSVDNLFVFIIIMANFAVPRKYQQEVLMVGIIIALVLRGIFIMVGATVIENFTWVFYLFGAFLLFTAVQQMRSATSSNGHGEESGLIKKITGRLKLAPDFDGNKLRTTVNGKRMWTPMLAVLIALGLTDLMFAVDSIPAIFGITQSPFIVFTANIFALMGLRQLYFLLGGLMDRLVYLTHGIAVILGFIGVKLLFHALSHNELPFLNGGERIAVPEISTELSLLVIVGTIALAVVASLVSPKGRAVASAHREEVVRIKESSKLSQ</sequence>
<dbReference type="AlphaFoldDB" id="A0A496PL46"/>
<evidence type="ECO:0000256" key="2">
    <source>
        <dbReference type="ARBA" id="ARBA00007511"/>
    </source>
</evidence>
<dbReference type="PANTHER" id="PTHR30238">
    <property type="entry name" value="MEMBRANE BOUND PREDICTED REDOX MODULATOR"/>
    <property type="match status" value="1"/>
</dbReference>
<evidence type="ECO:0000256" key="5">
    <source>
        <dbReference type="ARBA" id="ARBA00023136"/>
    </source>
</evidence>
<evidence type="ECO:0000313" key="7">
    <source>
        <dbReference type="EMBL" id="RKW71243.1"/>
    </source>
</evidence>
<comment type="caution">
    <text evidence="7">The sequence shown here is derived from an EMBL/GenBank/DDBJ whole genome shotgun (WGS) entry which is preliminary data.</text>
</comment>
<accession>A0A496PL46</accession>
<dbReference type="Pfam" id="PF03741">
    <property type="entry name" value="TerC"/>
    <property type="match status" value="1"/>
</dbReference>
<comment type="subcellular location">
    <subcellularLocation>
        <location evidence="1">Membrane</location>
        <topology evidence="1">Multi-pass membrane protein</topology>
    </subcellularLocation>
</comment>
<evidence type="ECO:0000256" key="3">
    <source>
        <dbReference type="ARBA" id="ARBA00022692"/>
    </source>
</evidence>